<accession>A0A0H2XY53</accession>
<name>A0A0H2XY53_BURO1</name>
<evidence type="ECO:0000313" key="1">
    <source>
        <dbReference type="EMBL" id="ABF79975.1"/>
    </source>
</evidence>
<dbReference type="AlphaFoldDB" id="A0A0H2XY53"/>
<proteinExistence type="predicted"/>
<reference evidence="1" key="1">
    <citation type="submission" date="2006-05" db="EMBL/GenBank/DDBJ databases">
        <title>Complete sequence of chromosome 2 of Burkholderia cenocepacia AU 1054.</title>
        <authorList>
            <consortium name="US DOE Joint Genome Institute"/>
            <person name="Copeland A."/>
            <person name="Lucas S."/>
            <person name="Lapidus A."/>
            <person name="Barry K."/>
            <person name="Detter J.C."/>
            <person name="Glavina del Rio T."/>
            <person name="Hammon N."/>
            <person name="Israni S."/>
            <person name="Dalin E."/>
            <person name="Tice H."/>
            <person name="Pitluck S."/>
            <person name="Chain P."/>
            <person name="Malfatti S."/>
            <person name="Shin M."/>
            <person name="Vergez L."/>
            <person name="Schmutz J."/>
            <person name="Larimer F."/>
            <person name="Land M."/>
            <person name="Hauser L."/>
            <person name="Kyrpides N."/>
            <person name="Lykidis A."/>
            <person name="LiPuma J.J."/>
            <person name="Konstantinidis K."/>
            <person name="Tiedje J.M."/>
            <person name="Richardson P."/>
        </authorList>
    </citation>
    <scope>NUCLEOTIDE SEQUENCE [LARGE SCALE GENOMIC DNA]</scope>
    <source>
        <strain evidence="1">AU 1054</strain>
    </source>
</reference>
<sequence length="96" mass="10660">MRVVTEAVIRRIKCRASLREATAGHRLSLAAYVTMTFDRPIPSVKGHSVHSMLTDHVGMRIDMAMYSDDIGAKLTSDGPWLQLADAVHGMHRRCGQ</sequence>
<dbReference type="HOGENOM" id="CLU_2354330_0_0_4"/>
<gene>
    <name evidence="1" type="ordered locus">Bcen_5101</name>
</gene>
<protein>
    <submittedName>
        <fullName evidence="1">Uncharacterized protein</fullName>
    </submittedName>
</protein>
<organism evidence="1">
    <name type="scientific">Burkholderia orbicola (strain AU 1054)</name>
    <dbReference type="NCBI Taxonomy" id="331271"/>
    <lineage>
        <taxon>Bacteria</taxon>
        <taxon>Pseudomonadati</taxon>
        <taxon>Pseudomonadota</taxon>
        <taxon>Betaproteobacteria</taxon>
        <taxon>Burkholderiales</taxon>
        <taxon>Burkholderiaceae</taxon>
        <taxon>Burkholderia</taxon>
        <taxon>Burkholderia cepacia complex</taxon>
        <taxon>Burkholderia orbicola</taxon>
    </lineage>
</organism>
<dbReference type="EMBL" id="CP000379">
    <property type="protein sequence ID" value="ABF79975.1"/>
    <property type="molecule type" value="Genomic_DNA"/>
</dbReference>